<dbReference type="PANTHER" id="PTHR44936:SF10">
    <property type="entry name" value="SENSOR PROTEIN RSTB"/>
    <property type="match status" value="1"/>
</dbReference>
<dbReference type="Pfam" id="PF02518">
    <property type="entry name" value="HATPase_c"/>
    <property type="match status" value="1"/>
</dbReference>
<evidence type="ECO:0000256" key="6">
    <source>
        <dbReference type="ARBA" id="ARBA00022840"/>
    </source>
</evidence>
<evidence type="ECO:0000256" key="4">
    <source>
        <dbReference type="ARBA" id="ARBA00022741"/>
    </source>
</evidence>
<dbReference type="EC" id="2.7.13.3" evidence="2"/>
<dbReference type="GO" id="GO:0004673">
    <property type="term" value="F:protein histidine kinase activity"/>
    <property type="evidence" value="ECO:0007669"/>
    <property type="project" value="UniProtKB-EC"/>
</dbReference>
<sequence length="229" mass="25705">MTQKNKLDFSFIMAASVHDMKNSLSMLLHSLDEVNHEIAELDLPIAQRMATLQYEAARVNNDLVQLLSLYKLDSDMLTADIDEHFLLDFLEEQVARYLPLFAARNMCCEVDCDERLTGYFDSDLVSGVVNNILANAIRYSRSQIRVSARTVEDGLYITIEDDGQGFPAKMVEIPEQLSTEVDFESGSTNLGLYFAHRIAQLHMQKGKTGKIALRNGGALNGGVFEMYLP</sequence>
<dbReference type="AlphaFoldDB" id="Q2SEB1"/>
<dbReference type="PANTHER" id="PTHR44936">
    <property type="entry name" value="SENSOR PROTEIN CREC"/>
    <property type="match status" value="1"/>
</dbReference>
<comment type="catalytic activity">
    <reaction evidence="1">
        <text>ATP + protein L-histidine = ADP + protein N-phospho-L-histidine.</text>
        <dbReference type="EC" id="2.7.13.3"/>
    </reaction>
</comment>
<keyword evidence="5 8" id="KW-0418">Kinase</keyword>
<feature type="domain" description="Histidine kinase" evidence="7">
    <location>
        <begin position="15"/>
        <end position="229"/>
    </location>
</feature>
<dbReference type="InterPro" id="IPR003594">
    <property type="entry name" value="HATPase_dom"/>
</dbReference>
<evidence type="ECO:0000259" key="7">
    <source>
        <dbReference type="PROSITE" id="PS50109"/>
    </source>
</evidence>
<dbReference type="eggNOG" id="COG0642">
    <property type="taxonomic scope" value="Bacteria"/>
</dbReference>
<evidence type="ECO:0000256" key="2">
    <source>
        <dbReference type="ARBA" id="ARBA00012438"/>
    </source>
</evidence>
<proteinExistence type="predicted"/>
<dbReference type="STRING" id="349521.HCH_04306"/>
<evidence type="ECO:0000313" key="8">
    <source>
        <dbReference type="EMBL" id="ABC31013.1"/>
    </source>
</evidence>
<keyword evidence="9" id="KW-1185">Reference proteome</keyword>
<organism evidence="8 9">
    <name type="scientific">Hahella chejuensis (strain KCTC 2396)</name>
    <dbReference type="NCBI Taxonomy" id="349521"/>
    <lineage>
        <taxon>Bacteria</taxon>
        <taxon>Pseudomonadati</taxon>
        <taxon>Pseudomonadota</taxon>
        <taxon>Gammaproteobacteria</taxon>
        <taxon>Oceanospirillales</taxon>
        <taxon>Hahellaceae</taxon>
        <taxon>Hahella</taxon>
    </lineage>
</organism>
<evidence type="ECO:0000256" key="3">
    <source>
        <dbReference type="ARBA" id="ARBA00022679"/>
    </source>
</evidence>
<evidence type="ECO:0000313" key="9">
    <source>
        <dbReference type="Proteomes" id="UP000000238"/>
    </source>
</evidence>
<dbReference type="InterPro" id="IPR036890">
    <property type="entry name" value="HATPase_C_sf"/>
</dbReference>
<protein>
    <recommendedName>
        <fullName evidence="2">histidine kinase</fullName>
        <ecNumber evidence="2">2.7.13.3</ecNumber>
    </recommendedName>
</protein>
<dbReference type="SMART" id="SM00387">
    <property type="entry name" value="HATPase_c"/>
    <property type="match status" value="1"/>
</dbReference>
<dbReference type="KEGG" id="hch:HCH_04306"/>
<dbReference type="InterPro" id="IPR050980">
    <property type="entry name" value="2C_sensor_his_kinase"/>
</dbReference>
<dbReference type="PROSITE" id="PS50109">
    <property type="entry name" value="HIS_KIN"/>
    <property type="match status" value="1"/>
</dbReference>
<dbReference type="SUPFAM" id="SSF55874">
    <property type="entry name" value="ATPase domain of HSP90 chaperone/DNA topoisomerase II/histidine kinase"/>
    <property type="match status" value="1"/>
</dbReference>
<dbReference type="OrthoDB" id="9806130at2"/>
<evidence type="ECO:0000256" key="1">
    <source>
        <dbReference type="ARBA" id="ARBA00000085"/>
    </source>
</evidence>
<dbReference type="Gene3D" id="3.30.565.10">
    <property type="entry name" value="Histidine kinase-like ATPase, C-terminal domain"/>
    <property type="match status" value="1"/>
</dbReference>
<accession>Q2SEB1</accession>
<dbReference type="EMBL" id="CP000155">
    <property type="protein sequence ID" value="ABC31013.1"/>
    <property type="molecule type" value="Genomic_DNA"/>
</dbReference>
<keyword evidence="6" id="KW-0067">ATP-binding</keyword>
<dbReference type="Proteomes" id="UP000000238">
    <property type="component" value="Chromosome"/>
</dbReference>
<dbReference type="RefSeq" id="WP_011398080.1">
    <property type="nucleotide sequence ID" value="NC_007645.1"/>
</dbReference>
<dbReference type="InterPro" id="IPR005467">
    <property type="entry name" value="His_kinase_dom"/>
</dbReference>
<name>Q2SEB1_HAHCH</name>
<dbReference type="HOGENOM" id="CLU_105049_0_0_6"/>
<dbReference type="GO" id="GO:0005524">
    <property type="term" value="F:ATP binding"/>
    <property type="evidence" value="ECO:0007669"/>
    <property type="project" value="UniProtKB-KW"/>
</dbReference>
<keyword evidence="4" id="KW-0547">Nucleotide-binding</keyword>
<keyword evidence="3" id="KW-0808">Transferase</keyword>
<gene>
    <name evidence="8" type="ordered locus">HCH_04306</name>
</gene>
<reference evidence="8 9" key="1">
    <citation type="journal article" date="2005" name="Nucleic Acids Res.">
        <title>Genomic blueprint of Hahella chejuensis, a marine microbe producing an algicidal agent.</title>
        <authorList>
            <person name="Jeong H."/>
            <person name="Yim J.H."/>
            <person name="Lee C."/>
            <person name="Choi S.-H."/>
            <person name="Park Y.K."/>
            <person name="Yoon S.H."/>
            <person name="Hur C.-G."/>
            <person name="Kang H.-Y."/>
            <person name="Kim D."/>
            <person name="Lee H.H."/>
            <person name="Park K.H."/>
            <person name="Park S.-H."/>
            <person name="Park H.-S."/>
            <person name="Lee H.K."/>
            <person name="Oh T.K."/>
            <person name="Kim J.F."/>
        </authorList>
    </citation>
    <scope>NUCLEOTIDE SEQUENCE [LARGE SCALE GENOMIC DNA]</scope>
    <source>
        <strain evidence="8 9">KCTC 2396</strain>
    </source>
</reference>
<evidence type="ECO:0000256" key="5">
    <source>
        <dbReference type="ARBA" id="ARBA00022777"/>
    </source>
</evidence>